<evidence type="ECO:0000256" key="1">
    <source>
        <dbReference type="SAM" id="Phobius"/>
    </source>
</evidence>
<keyword evidence="1" id="KW-0472">Membrane</keyword>
<dbReference type="EMBL" id="JABEQO010000008">
    <property type="protein sequence ID" value="MBB2164499.1"/>
    <property type="molecule type" value="Genomic_DNA"/>
</dbReference>
<keyword evidence="1" id="KW-0812">Transmembrane</keyword>
<dbReference type="AlphaFoldDB" id="A0A7W4IKC8"/>
<dbReference type="Proteomes" id="UP000540490">
    <property type="component" value="Unassembled WGS sequence"/>
</dbReference>
<dbReference type="InterPro" id="IPR056464">
    <property type="entry name" value="DotM_C"/>
</dbReference>
<evidence type="ECO:0000313" key="4">
    <source>
        <dbReference type="EMBL" id="MBB2193734.1"/>
    </source>
</evidence>
<feature type="transmembrane region" description="Helical" evidence="1">
    <location>
        <begin position="86"/>
        <end position="114"/>
    </location>
</feature>
<keyword evidence="5" id="KW-1185">Reference proteome</keyword>
<proteinExistence type="predicted"/>
<evidence type="ECO:0000313" key="6">
    <source>
        <dbReference type="Proteomes" id="UP000561077"/>
    </source>
</evidence>
<comment type="caution">
    <text evidence="3">The sequence shown here is derived from an EMBL/GenBank/DDBJ whole genome shotgun (WGS) entry which is preliminary data.</text>
</comment>
<evidence type="ECO:0000259" key="2">
    <source>
        <dbReference type="Pfam" id="PF23127"/>
    </source>
</evidence>
<dbReference type="Proteomes" id="UP000561077">
    <property type="component" value="Unassembled WGS sequence"/>
</dbReference>
<protein>
    <recommendedName>
        <fullName evidence="2">DotM C-terminal cytoplasmic domain-containing protein</fullName>
    </recommendedName>
</protein>
<dbReference type="Pfam" id="PF23127">
    <property type="entry name" value="DotM_C"/>
    <property type="match status" value="1"/>
</dbReference>
<gene>
    <name evidence="4" type="ORF">HLH25_08770</name>
    <name evidence="3" type="ORF">HLH26_08085</name>
</gene>
<organism evidence="3 6">
    <name type="scientific">Gluconacetobacter dulcium</name>
    <dbReference type="NCBI Taxonomy" id="2729096"/>
    <lineage>
        <taxon>Bacteria</taxon>
        <taxon>Pseudomonadati</taxon>
        <taxon>Pseudomonadota</taxon>
        <taxon>Alphaproteobacteria</taxon>
        <taxon>Acetobacterales</taxon>
        <taxon>Acetobacteraceae</taxon>
        <taxon>Gluconacetobacter</taxon>
    </lineage>
</organism>
<evidence type="ECO:0000313" key="5">
    <source>
        <dbReference type="Proteomes" id="UP000540490"/>
    </source>
</evidence>
<dbReference type="RefSeq" id="WP_182973695.1">
    <property type="nucleotide sequence ID" value="NZ_JABEQN010000008.1"/>
</dbReference>
<reference evidence="5 6" key="1">
    <citation type="submission" date="2020-04" db="EMBL/GenBank/DDBJ databases">
        <title>Description of novel Gluconacetobacter.</title>
        <authorList>
            <person name="Sombolestani A."/>
        </authorList>
    </citation>
    <scope>NUCLEOTIDE SEQUENCE [LARGE SCALE GENOMIC DNA]</scope>
    <source>
        <strain evidence="4 5">LMG 1728</strain>
        <strain evidence="3 6">LMG 1731</strain>
    </source>
</reference>
<evidence type="ECO:0000313" key="3">
    <source>
        <dbReference type="EMBL" id="MBB2164499.1"/>
    </source>
</evidence>
<keyword evidence="1" id="KW-1133">Transmembrane helix</keyword>
<feature type="domain" description="DotM C-terminal cytoplasmic" evidence="2">
    <location>
        <begin position="193"/>
        <end position="376"/>
    </location>
</feature>
<feature type="transmembrane region" description="Helical" evidence="1">
    <location>
        <begin position="20"/>
        <end position="38"/>
    </location>
</feature>
<dbReference type="EMBL" id="JABEQN010000008">
    <property type="protein sequence ID" value="MBB2193734.1"/>
    <property type="molecule type" value="Genomic_DNA"/>
</dbReference>
<accession>A0A7W4IKC8</accession>
<sequence length="378" mass="42089">MKPFSPDAGTRTLDPERLSSLFVGMTIGTALLSFFLWWKFHTQMATAILAVQALELEAIGAFTHQFDPLREHLRDADPEHVSARTLWTLCTITGSVLRWVAIPVIVALAFLCLTRAPRERYRRRFGLDGMQAALARIHPLGLAWIGRGTKLTEPAPANQPLRPMDPALRASEWRERHMTGETRHERFIKGSLALRSQLGHELKSLTSFSPIERTLFLVFALFDQRRKDEALAALEELSRALSNPRLKGAPTAFATLPARYVRSIDRRLSKERFPTALALIGKHAWTRPALLSLMQQARLRSGVVNPGIFASVQLVDRNLWLVLAAASYPRDGRPAHDMTIAPCAEAAAAIAHWGAECRAGSPLVQPDFTSILHALDQP</sequence>
<name>A0A7W4IKC8_9PROT</name>